<organism evidence="2 3">
    <name type="scientific">Providencia stuartii</name>
    <dbReference type="NCBI Taxonomy" id="588"/>
    <lineage>
        <taxon>Bacteria</taxon>
        <taxon>Pseudomonadati</taxon>
        <taxon>Pseudomonadota</taxon>
        <taxon>Gammaproteobacteria</taxon>
        <taxon>Enterobacterales</taxon>
        <taxon>Morganellaceae</taxon>
        <taxon>Providencia</taxon>
    </lineage>
</organism>
<protein>
    <recommendedName>
        <fullName evidence="4">GTP-binding protein YdgA</fullName>
    </recommendedName>
</protein>
<dbReference type="Pfam" id="PF06097">
    <property type="entry name" value="DUF945"/>
    <property type="match status" value="1"/>
</dbReference>
<accession>A0A1S1HNN8</accession>
<dbReference type="Proteomes" id="UP000179588">
    <property type="component" value="Unassembled WGS sequence"/>
</dbReference>
<feature type="compositionally biased region" description="Acidic residues" evidence="1">
    <location>
        <begin position="520"/>
        <end position="537"/>
    </location>
</feature>
<evidence type="ECO:0000313" key="2">
    <source>
        <dbReference type="EMBL" id="OHT23914.1"/>
    </source>
</evidence>
<feature type="region of interest" description="Disordered" evidence="1">
    <location>
        <begin position="517"/>
        <end position="549"/>
    </location>
</feature>
<comment type="caution">
    <text evidence="2">The sequence shown here is derived from an EMBL/GenBank/DDBJ whole genome shotgun (WGS) entry which is preliminary data.</text>
</comment>
<keyword evidence="3" id="KW-1185">Reference proteome</keyword>
<sequence>MFIMKKSLVAVGVIVAVGAAWTGASWYTGSKVENELNKIISNTNEFFAANAPEAGVVFKVENFKRGVFSSQANIVISAAESNGADETIVFNTDIEHGPFPLSQVAKFNLIPKLGAANIELANNAATKELFEITKGKPFISGTAVVGYSKSIDSNLELLPIEYSKDDASISFSGSKLVFNSSADFADVDGSIITDNLVIQKADKSESMTLKGLKITTNVTKSQYGFYTGKQDLVIADTDFNIPETKFSFKNLVIGSDTVLEKESVKGSISYSIDDLKALEQNLGSGKVALSIDKLDAKALGKFVEQYNKALAEGLATGDPSAAAEQVAMDMMTKTLPELLQSKPTFSISPAYWKNDAGQSSIDLSMTFNKWDQDELTSLAMANKVDEAVKSLLTSFDFNFTLNKPMAIELIAQAAILDQGKAVDAATKKQFVEQATAEFDQAQVMLTSDMFSSPFEEMFMTDEQRAEKAKQKKSPWMVEKGNDLTMTIKFAGNDITFNADKYTLADFLTKMKVMSSPEDNMGYEEDLAEPEMGTEEAPAEGADIAVPAAN</sequence>
<name>A0A1S1HNN8_PROST</name>
<gene>
    <name evidence="2" type="ORF">A3Q29_04360</name>
</gene>
<reference evidence="2 3" key="1">
    <citation type="submission" date="2016-03" db="EMBL/GenBank/DDBJ databases">
        <title>Genome sequence of Providencia stuartii strain, isolated from the salivary glands of larval Lucilia sericata.</title>
        <authorList>
            <person name="Yuan Y."/>
            <person name="Zhang Y."/>
            <person name="Fu S."/>
            <person name="Crippen T.L."/>
            <person name="Visi D."/>
            <person name="Benbow M.E."/>
            <person name="Allen M."/>
            <person name="Tomberlin J.K."/>
            <person name="Sze S.-H."/>
            <person name="Tarone A.M."/>
        </authorList>
    </citation>
    <scope>NUCLEOTIDE SEQUENCE [LARGE SCALE GENOMIC DNA]</scope>
    <source>
        <strain evidence="2 3">Crippen</strain>
    </source>
</reference>
<dbReference type="InterPro" id="IPR010352">
    <property type="entry name" value="DUF945"/>
</dbReference>
<evidence type="ECO:0000256" key="1">
    <source>
        <dbReference type="SAM" id="MobiDB-lite"/>
    </source>
</evidence>
<dbReference type="EMBL" id="LVIE01000168">
    <property type="protein sequence ID" value="OHT23914.1"/>
    <property type="molecule type" value="Genomic_DNA"/>
</dbReference>
<evidence type="ECO:0000313" key="3">
    <source>
        <dbReference type="Proteomes" id="UP000179588"/>
    </source>
</evidence>
<evidence type="ECO:0008006" key="4">
    <source>
        <dbReference type="Google" id="ProtNLM"/>
    </source>
</evidence>
<proteinExistence type="predicted"/>
<dbReference type="AlphaFoldDB" id="A0A1S1HNN8"/>